<keyword evidence="5" id="KW-1185">Reference proteome</keyword>
<comment type="similarity">
    <text evidence="1">Belongs to the AHA1 family.</text>
</comment>
<organism evidence="4 5">
    <name type="scientific">Rugosimonospora acidiphila</name>
    <dbReference type="NCBI Taxonomy" id="556531"/>
    <lineage>
        <taxon>Bacteria</taxon>
        <taxon>Bacillati</taxon>
        <taxon>Actinomycetota</taxon>
        <taxon>Actinomycetes</taxon>
        <taxon>Micromonosporales</taxon>
        <taxon>Micromonosporaceae</taxon>
        <taxon>Rugosimonospora</taxon>
    </lineage>
</organism>
<feature type="compositionally biased region" description="Pro residues" evidence="2">
    <location>
        <begin position="214"/>
        <end position="226"/>
    </location>
</feature>
<dbReference type="CDD" id="cd08899">
    <property type="entry name" value="SRPBCC_CalC_Aha1-like_6"/>
    <property type="match status" value="1"/>
</dbReference>
<evidence type="ECO:0000259" key="3">
    <source>
        <dbReference type="Pfam" id="PF08327"/>
    </source>
</evidence>
<proteinExistence type="inferred from homology"/>
<evidence type="ECO:0000256" key="1">
    <source>
        <dbReference type="ARBA" id="ARBA00006817"/>
    </source>
</evidence>
<comment type="caution">
    <text evidence="4">The sequence shown here is derived from an EMBL/GenBank/DDBJ whole genome shotgun (WGS) entry which is preliminary data.</text>
</comment>
<dbReference type="Pfam" id="PF08327">
    <property type="entry name" value="AHSA1"/>
    <property type="match status" value="1"/>
</dbReference>
<dbReference type="InterPro" id="IPR023393">
    <property type="entry name" value="START-like_dom_sf"/>
</dbReference>
<evidence type="ECO:0000256" key="2">
    <source>
        <dbReference type="SAM" id="MobiDB-lite"/>
    </source>
</evidence>
<evidence type="ECO:0000313" key="4">
    <source>
        <dbReference type="EMBL" id="GAA5200540.1"/>
    </source>
</evidence>
<dbReference type="EMBL" id="BAABJQ010000044">
    <property type="protein sequence ID" value="GAA5200540.1"/>
    <property type="molecule type" value="Genomic_DNA"/>
</dbReference>
<name>A0ABP9SQU8_9ACTN</name>
<feature type="compositionally biased region" description="Low complexity" evidence="2">
    <location>
        <begin position="201"/>
        <end position="213"/>
    </location>
</feature>
<gene>
    <name evidence="4" type="ORF">GCM10023322_78590</name>
</gene>
<reference evidence="5" key="1">
    <citation type="journal article" date="2019" name="Int. J. Syst. Evol. Microbiol.">
        <title>The Global Catalogue of Microorganisms (GCM) 10K type strain sequencing project: providing services to taxonomists for standard genome sequencing and annotation.</title>
        <authorList>
            <consortium name="The Broad Institute Genomics Platform"/>
            <consortium name="The Broad Institute Genome Sequencing Center for Infectious Disease"/>
            <person name="Wu L."/>
            <person name="Ma J."/>
        </authorList>
    </citation>
    <scope>NUCLEOTIDE SEQUENCE [LARGE SCALE GENOMIC DNA]</scope>
    <source>
        <strain evidence="5">JCM 18304</strain>
    </source>
</reference>
<dbReference type="RefSeq" id="WP_345638539.1">
    <property type="nucleotide sequence ID" value="NZ_BAABJQ010000044.1"/>
</dbReference>
<sequence>MIDVTTQINAVRRQVGSRTLDAGEARTVTLTQTYDAPIDDVWDACTSAERIPRWFLPISGDLRLGGHYQLEGQAGGTVQQCDPPKSFAATWEFGGEVSWIEVRLDPAPSGGTRLEIEHIAPLDQQRWAEFGPGAVGIGWDSIIMGLALHLTSGGTALDPAEVATWVASEQGREFMAASSRGWCDASIAGGTDPTEARAAADRVTAAYTGAPAPAAAPPAAEPPATEPPEGATAPHPGR</sequence>
<evidence type="ECO:0000313" key="5">
    <source>
        <dbReference type="Proteomes" id="UP001501570"/>
    </source>
</evidence>
<dbReference type="SUPFAM" id="SSF55961">
    <property type="entry name" value="Bet v1-like"/>
    <property type="match status" value="1"/>
</dbReference>
<feature type="region of interest" description="Disordered" evidence="2">
    <location>
        <begin position="193"/>
        <end position="238"/>
    </location>
</feature>
<feature type="domain" description="Activator of Hsp90 ATPase homologue 1/2-like C-terminal" evidence="3">
    <location>
        <begin position="35"/>
        <end position="147"/>
    </location>
</feature>
<dbReference type="InterPro" id="IPR013538">
    <property type="entry name" value="ASHA1/2-like_C"/>
</dbReference>
<dbReference type="Gene3D" id="3.30.530.20">
    <property type="match status" value="1"/>
</dbReference>
<feature type="compositionally biased region" description="Low complexity" evidence="2">
    <location>
        <begin position="227"/>
        <end position="238"/>
    </location>
</feature>
<dbReference type="Proteomes" id="UP001501570">
    <property type="component" value="Unassembled WGS sequence"/>
</dbReference>
<protein>
    <submittedName>
        <fullName evidence="4">SRPBCC family protein</fullName>
    </submittedName>
</protein>
<accession>A0ABP9SQU8</accession>